<evidence type="ECO:0000313" key="3">
    <source>
        <dbReference type="Proteomes" id="UP001227230"/>
    </source>
</evidence>
<protein>
    <recommendedName>
        <fullName evidence="4">Secreted protein</fullName>
    </recommendedName>
</protein>
<proteinExistence type="predicted"/>
<feature type="region of interest" description="Disordered" evidence="1">
    <location>
        <begin position="71"/>
        <end position="94"/>
    </location>
</feature>
<accession>A0ABY9CKS5</accession>
<sequence>MELIRAFFSLALVLHHRHRYHYQRPIALAASHKPGGTLSASSLVVAYNSFRLATSPSLPFPSLFSLLVMSKGKERERKREGKERRGEIADRREV</sequence>
<dbReference type="Proteomes" id="UP001227230">
    <property type="component" value="Chromosome 10"/>
</dbReference>
<organism evidence="2 3">
    <name type="scientific">Vitis vinifera</name>
    <name type="common">Grape</name>
    <dbReference type="NCBI Taxonomy" id="29760"/>
    <lineage>
        <taxon>Eukaryota</taxon>
        <taxon>Viridiplantae</taxon>
        <taxon>Streptophyta</taxon>
        <taxon>Embryophyta</taxon>
        <taxon>Tracheophyta</taxon>
        <taxon>Spermatophyta</taxon>
        <taxon>Magnoliopsida</taxon>
        <taxon>eudicotyledons</taxon>
        <taxon>Gunneridae</taxon>
        <taxon>Pentapetalae</taxon>
        <taxon>rosids</taxon>
        <taxon>Vitales</taxon>
        <taxon>Vitaceae</taxon>
        <taxon>Viteae</taxon>
        <taxon>Vitis</taxon>
    </lineage>
</organism>
<keyword evidence="3" id="KW-1185">Reference proteome</keyword>
<gene>
    <name evidence="2" type="ORF">VitviT2T_014861</name>
</gene>
<evidence type="ECO:0000256" key="1">
    <source>
        <dbReference type="SAM" id="MobiDB-lite"/>
    </source>
</evidence>
<reference evidence="2 3" key="1">
    <citation type="journal article" date="2023" name="Hortic Res">
        <title>The complete reference genome for grapevine (Vitis vinifera L.) genetics and breeding.</title>
        <authorList>
            <person name="Shi X."/>
            <person name="Cao S."/>
            <person name="Wang X."/>
            <person name="Huang S."/>
            <person name="Wang Y."/>
            <person name="Liu Z."/>
            <person name="Liu W."/>
            <person name="Leng X."/>
            <person name="Peng Y."/>
            <person name="Wang N."/>
            <person name="Wang Y."/>
            <person name="Ma Z."/>
            <person name="Xu X."/>
            <person name="Zhang F."/>
            <person name="Xue H."/>
            <person name="Zhong H."/>
            <person name="Wang Y."/>
            <person name="Zhang K."/>
            <person name="Velt A."/>
            <person name="Avia K."/>
            <person name="Holtgrawe D."/>
            <person name="Grimplet J."/>
            <person name="Matus J.T."/>
            <person name="Ware D."/>
            <person name="Wu X."/>
            <person name="Wang H."/>
            <person name="Liu C."/>
            <person name="Fang Y."/>
            <person name="Rustenholz C."/>
            <person name="Cheng Z."/>
            <person name="Xiao H."/>
            <person name="Zhou Y."/>
        </authorList>
    </citation>
    <scope>NUCLEOTIDE SEQUENCE [LARGE SCALE GENOMIC DNA]</scope>
    <source>
        <strain evidence="3">cv. Pinot noir / PN40024</strain>
        <tissue evidence="2">Leaf</tissue>
    </source>
</reference>
<evidence type="ECO:0008006" key="4">
    <source>
        <dbReference type="Google" id="ProtNLM"/>
    </source>
</evidence>
<name>A0ABY9CKS5_VITVI</name>
<evidence type="ECO:0000313" key="2">
    <source>
        <dbReference type="EMBL" id="WJZ96148.1"/>
    </source>
</evidence>
<dbReference type="EMBL" id="CP126657">
    <property type="protein sequence ID" value="WJZ96148.1"/>
    <property type="molecule type" value="Genomic_DNA"/>
</dbReference>